<name>A0A8J2XQG0_9BACT</name>
<dbReference type="EMBL" id="BMJC01000001">
    <property type="protein sequence ID" value="GGA92800.1"/>
    <property type="molecule type" value="Genomic_DNA"/>
</dbReference>
<dbReference type="RefSeq" id="WP_188930132.1">
    <property type="nucleotide sequence ID" value="NZ_BMJC01000001.1"/>
</dbReference>
<accession>A0A8J2XQG0</accession>
<sequence>MNSTKQSITEALKKAGYNARQVSVRNRNGGYSSSLTITIRDASVNYEVVEQIGKNHKHVHYDEHSGEILSGGNTFVETDYTDQVRDIWAKKYSPLVDDAIVQLVDDNAGIRIDDRFTIFKDGRNNYKIWDEYDSWLPMHYYNPRDIAVDLYIRSTFTESNVTQTAVDRYWFRVIRGDEKSWKDSAGEYNTTAMGEAAAEHFHCKSENGDTDAEKNIFDWAVLFAERLPKAA</sequence>
<reference evidence="1" key="2">
    <citation type="submission" date="2020-09" db="EMBL/GenBank/DDBJ databases">
        <authorList>
            <person name="Sun Q."/>
            <person name="Zhou Y."/>
        </authorList>
    </citation>
    <scope>NUCLEOTIDE SEQUENCE</scope>
    <source>
        <strain evidence="1">CGMCC 1.15448</strain>
    </source>
</reference>
<organism evidence="1 2">
    <name type="scientific">Puia dinghuensis</name>
    <dbReference type="NCBI Taxonomy" id="1792502"/>
    <lineage>
        <taxon>Bacteria</taxon>
        <taxon>Pseudomonadati</taxon>
        <taxon>Bacteroidota</taxon>
        <taxon>Chitinophagia</taxon>
        <taxon>Chitinophagales</taxon>
        <taxon>Chitinophagaceae</taxon>
        <taxon>Puia</taxon>
    </lineage>
</organism>
<reference evidence="1" key="1">
    <citation type="journal article" date="2014" name="Int. J. Syst. Evol. Microbiol.">
        <title>Complete genome sequence of Corynebacterium casei LMG S-19264T (=DSM 44701T), isolated from a smear-ripened cheese.</title>
        <authorList>
            <consortium name="US DOE Joint Genome Institute (JGI-PGF)"/>
            <person name="Walter F."/>
            <person name="Albersmeier A."/>
            <person name="Kalinowski J."/>
            <person name="Ruckert C."/>
        </authorList>
    </citation>
    <scope>NUCLEOTIDE SEQUENCE</scope>
    <source>
        <strain evidence="1">CGMCC 1.15448</strain>
    </source>
</reference>
<evidence type="ECO:0008006" key="3">
    <source>
        <dbReference type="Google" id="ProtNLM"/>
    </source>
</evidence>
<evidence type="ECO:0000313" key="1">
    <source>
        <dbReference type="EMBL" id="GGA92800.1"/>
    </source>
</evidence>
<evidence type="ECO:0000313" key="2">
    <source>
        <dbReference type="Proteomes" id="UP000607559"/>
    </source>
</evidence>
<comment type="caution">
    <text evidence="1">The sequence shown here is derived from an EMBL/GenBank/DDBJ whole genome shotgun (WGS) entry which is preliminary data.</text>
</comment>
<gene>
    <name evidence="1" type="ORF">GCM10011511_15260</name>
</gene>
<dbReference type="AlphaFoldDB" id="A0A8J2XQG0"/>
<dbReference type="Proteomes" id="UP000607559">
    <property type="component" value="Unassembled WGS sequence"/>
</dbReference>
<keyword evidence="2" id="KW-1185">Reference proteome</keyword>
<protein>
    <recommendedName>
        <fullName evidence="3">Large polyvalent protein associated domain-containing protein</fullName>
    </recommendedName>
</protein>
<proteinExistence type="predicted"/>